<dbReference type="PANTHER" id="PTHR30074:SF6">
    <property type="entry name" value="FORMATE DEHYDROGENASE GAMMA SUBUNIT"/>
    <property type="match status" value="1"/>
</dbReference>
<evidence type="ECO:0000313" key="17">
    <source>
        <dbReference type="EMBL" id="GAA0601887.1"/>
    </source>
</evidence>
<dbReference type="PANTHER" id="PTHR30074">
    <property type="entry name" value="FORMATE DEHYDROGENASE, NITRATE-INDUCIBLE, CYTOCHROME B556 FDN SUBUNIT"/>
    <property type="match status" value="1"/>
</dbReference>
<evidence type="ECO:0000256" key="9">
    <source>
        <dbReference type="ARBA" id="ARBA00022982"/>
    </source>
</evidence>
<evidence type="ECO:0000256" key="4">
    <source>
        <dbReference type="ARBA" id="ARBA00022448"/>
    </source>
</evidence>
<comment type="subcellular location">
    <subcellularLocation>
        <location evidence="2">Cell membrane</location>
        <topology evidence="2">Multi-pass membrane protein</topology>
    </subcellularLocation>
</comment>
<feature type="transmembrane region" description="Helical" evidence="14">
    <location>
        <begin position="243"/>
        <end position="263"/>
    </location>
</feature>
<feature type="chain" id="PRO_5046144376" description="Cytochrome b561 bacterial/Ni-hydrogenase domain-containing protein" evidence="15">
    <location>
        <begin position="27"/>
        <end position="409"/>
    </location>
</feature>
<keyword evidence="11" id="KW-0408">Iron</keyword>
<comment type="cofactor">
    <cofactor evidence="1">
        <name>heme</name>
        <dbReference type="ChEBI" id="CHEBI:30413"/>
    </cofactor>
</comment>
<evidence type="ECO:0000256" key="15">
    <source>
        <dbReference type="SAM" id="SignalP"/>
    </source>
</evidence>
<evidence type="ECO:0000256" key="7">
    <source>
        <dbReference type="ARBA" id="ARBA00022692"/>
    </source>
</evidence>
<dbReference type="NCBIfam" id="TIGR01583">
    <property type="entry name" value="formate-DH-gamm"/>
    <property type="match status" value="1"/>
</dbReference>
<protein>
    <recommendedName>
        <fullName evidence="16">Cytochrome b561 bacterial/Ni-hydrogenase domain-containing protein</fullName>
    </recommendedName>
</protein>
<sequence length="409" mass="43091">MTRAPLALRAGAAFLALALAAAPAAAQQQQNTQGQGTQGPAGGSPEVQSVVPEVGDGRGGMNQQVPESTEKQAPTGGERPAPIPQQAVPTPAAPITAPPPATARGTTSGDEMELQRILRGGVIEGQVSIPNQAAGVLVQPDGRDWREFRNTWLFWIGAAAVLGMIAVLAAVYLVSGPKRIEAGRSGRTIQRFTAIERVNHWMVAVSFVLLGLSGLNITYGASVLRPLIGPEAFTALTYWGQAVHQYLSFPFVLGLVVMLAVWLRDNLPRKVDVAWIKAGGPIAKGHPPAGKFNAAQKALYFFTMGGGVLVAVSGYLLMFPMTVTGVIGTQWAHVVHGLLAMVMIAAILGHIYIGSIGMEGAFEGMSTGRVDYNWAKEHHSLWLEEEAAKARETVAAPRPPPGARVAGAD</sequence>
<feature type="region of interest" description="Disordered" evidence="13">
    <location>
        <begin position="27"/>
        <end position="111"/>
    </location>
</feature>
<dbReference type="Gene3D" id="1.20.950.20">
    <property type="entry name" value="Transmembrane di-heme cytochromes, Chain C"/>
    <property type="match status" value="1"/>
</dbReference>
<accession>A0ABN1G0V3</accession>
<keyword evidence="12 14" id="KW-0472">Membrane</keyword>
<evidence type="ECO:0000256" key="12">
    <source>
        <dbReference type="ARBA" id="ARBA00023136"/>
    </source>
</evidence>
<evidence type="ECO:0000256" key="3">
    <source>
        <dbReference type="ARBA" id="ARBA00010747"/>
    </source>
</evidence>
<keyword evidence="8" id="KW-0479">Metal-binding</keyword>
<feature type="domain" description="Cytochrome b561 bacterial/Ni-hydrogenase" evidence="16">
    <location>
        <begin position="191"/>
        <end position="359"/>
    </location>
</feature>
<comment type="similarity">
    <text evidence="3">Belongs to the formate dehydrogenase gamma subunit family.</text>
</comment>
<feature type="transmembrane region" description="Helical" evidence="14">
    <location>
        <begin position="331"/>
        <end position="353"/>
    </location>
</feature>
<evidence type="ECO:0000256" key="6">
    <source>
        <dbReference type="ARBA" id="ARBA00022617"/>
    </source>
</evidence>
<evidence type="ECO:0000256" key="11">
    <source>
        <dbReference type="ARBA" id="ARBA00023004"/>
    </source>
</evidence>
<dbReference type="InterPro" id="IPR011577">
    <property type="entry name" value="Cyt_b561_bac/Ni-Hgenase"/>
</dbReference>
<keyword evidence="9" id="KW-0249">Electron transport</keyword>
<keyword evidence="6" id="KW-0349">Heme</keyword>
<evidence type="ECO:0000256" key="2">
    <source>
        <dbReference type="ARBA" id="ARBA00004651"/>
    </source>
</evidence>
<feature type="signal peptide" evidence="15">
    <location>
        <begin position="1"/>
        <end position="26"/>
    </location>
</feature>
<keyword evidence="7 14" id="KW-0812">Transmembrane</keyword>
<feature type="transmembrane region" description="Helical" evidence="14">
    <location>
        <begin position="298"/>
        <end position="319"/>
    </location>
</feature>
<evidence type="ECO:0000256" key="13">
    <source>
        <dbReference type="SAM" id="MobiDB-lite"/>
    </source>
</evidence>
<gene>
    <name evidence="17" type="ORF">GCM10009416_44690</name>
</gene>
<dbReference type="RefSeq" id="WP_343897639.1">
    <property type="nucleotide sequence ID" value="NZ_BAAAFZ010000079.1"/>
</dbReference>
<evidence type="ECO:0000256" key="14">
    <source>
        <dbReference type="SAM" id="Phobius"/>
    </source>
</evidence>
<evidence type="ECO:0000256" key="5">
    <source>
        <dbReference type="ARBA" id="ARBA00022475"/>
    </source>
</evidence>
<feature type="transmembrane region" description="Helical" evidence="14">
    <location>
        <begin position="201"/>
        <end position="223"/>
    </location>
</feature>
<comment type="caution">
    <text evidence="17">The sequence shown here is derived from an EMBL/GenBank/DDBJ whole genome shotgun (WGS) entry which is preliminary data.</text>
</comment>
<dbReference type="EMBL" id="BAAAFZ010000079">
    <property type="protein sequence ID" value="GAA0601887.1"/>
    <property type="molecule type" value="Genomic_DNA"/>
</dbReference>
<feature type="transmembrane region" description="Helical" evidence="14">
    <location>
        <begin position="152"/>
        <end position="174"/>
    </location>
</feature>
<proteinExistence type="inferred from homology"/>
<dbReference type="InterPro" id="IPR006471">
    <property type="entry name" value="Formate_DH_gsu"/>
</dbReference>
<organism evidence="17 18">
    <name type="scientific">Craurococcus roseus</name>
    <dbReference type="NCBI Taxonomy" id="77585"/>
    <lineage>
        <taxon>Bacteria</taxon>
        <taxon>Pseudomonadati</taxon>
        <taxon>Pseudomonadota</taxon>
        <taxon>Alphaproteobacteria</taxon>
        <taxon>Acetobacterales</taxon>
        <taxon>Acetobacteraceae</taxon>
        <taxon>Craurococcus</taxon>
    </lineage>
</organism>
<keyword evidence="4" id="KW-0813">Transport</keyword>
<dbReference type="InterPro" id="IPR016174">
    <property type="entry name" value="Di-haem_cyt_TM"/>
</dbReference>
<dbReference type="Pfam" id="PF01292">
    <property type="entry name" value="Ni_hydr_CYTB"/>
    <property type="match status" value="1"/>
</dbReference>
<keyword evidence="15" id="KW-0732">Signal</keyword>
<keyword evidence="18" id="KW-1185">Reference proteome</keyword>
<dbReference type="InterPro" id="IPR051817">
    <property type="entry name" value="FDH_cytochrome_b556_subunit"/>
</dbReference>
<feature type="compositionally biased region" description="Low complexity" evidence="13">
    <location>
        <begin position="84"/>
        <end position="95"/>
    </location>
</feature>
<keyword evidence="10 14" id="KW-1133">Transmembrane helix</keyword>
<evidence type="ECO:0000259" key="16">
    <source>
        <dbReference type="Pfam" id="PF01292"/>
    </source>
</evidence>
<reference evidence="17 18" key="1">
    <citation type="journal article" date="2019" name="Int. J. Syst. Evol. Microbiol.">
        <title>The Global Catalogue of Microorganisms (GCM) 10K type strain sequencing project: providing services to taxonomists for standard genome sequencing and annotation.</title>
        <authorList>
            <consortium name="The Broad Institute Genomics Platform"/>
            <consortium name="The Broad Institute Genome Sequencing Center for Infectious Disease"/>
            <person name="Wu L."/>
            <person name="Ma J."/>
        </authorList>
    </citation>
    <scope>NUCLEOTIDE SEQUENCE [LARGE SCALE GENOMIC DNA]</scope>
    <source>
        <strain evidence="17 18">JCM 9933</strain>
    </source>
</reference>
<dbReference type="Proteomes" id="UP001501588">
    <property type="component" value="Unassembled WGS sequence"/>
</dbReference>
<evidence type="ECO:0000313" key="18">
    <source>
        <dbReference type="Proteomes" id="UP001501588"/>
    </source>
</evidence>
<evidence type="ECO:0000256" key="10">
    <source>
        <dbReference type="ARBA" id="ARBA00022989"/>
    </source>
</evidence>
<keyword evidence="5" id="KW-1003">Cell membrane</keyword>
<dbReference type="SUPFAM" id="SSF81342">
    <property type="entry name" value="Transmembrane di-heme cytochromes"/>
    <property type="match status" value="1"/>
</dbReference>
<evidence type="ECO:0000256" key="8">
    <source>
        <dbReference type="ARBA" id="ARBA00022723"/>
    </source>
</evidence>
<name>A0ABN1G0V3_9PROT</name>
<evidence type="ECO:0000256" key="1">
    <source>
        <dbReference type="ARBA" id="ARBA00001971"/>
    </source>
</evidence>